<feature type="domain" description="HTH cro/C1-type" evidence="1">
    <location>
        <begin position="11"/>
        <end position="65"/>
    </location>
</feature>
<dbReference type="SMART" id="SM00530">
    <property type="entry name" value="HTH_XRE"/>
    <property type="match status" value="2"/>
</dbReference>
<evidence type="ECO:0000313" key="2">
    <source>
        <dbReference type="EMBL" id="MFC3637144.1"/>
    </source>
</evidence>
<sequence>MSDRYEFSDCVRKARVARKIGCNELARMVGVSRSYMSCIERAVRIPSVDVAARIISILELPSSCFREQDAGRDDGDANVTLGRVRNEFYWKLRALRMSRGLSVQGLCESADGVKAGVRAWRFREFEIGGRKPSSDEMVSLAAAFGFDDVCRFEAELDHMSDDVAAVDGLAANVRAAYRLQEDGPLSFGDVGPLSETSFICDSEMLRGSLPMEASFIIDRCQIVGDRAAPVTVGDLVIVVAGFAAVGVGRLGANGVVDANGRVLDGDPVKVKMMVWA</sequence>
<comment type="caution">
    <text evidence="2">The sequence shown here is derived from an EMBL/GenBank/DDBJ whole genome shotgun (WGS) entry which is preliminary data.</text>
</comment>
<dbReference type="PROSITE" id="PS50943">
    <property type="entry name" value="HTH_CROC1"/>
    <property type="match status" value="1"/>
</dbReference>
<name>A0ABV7UEQ8_9HYPH</name>
<dbReference type="Pfam" id="PF01381">
    <property type="entry name" value="HTH_3"/>
    <property type="match status" value="1"/>
</dbReference>
<dbReference type="InterPro" id="IPR001387">
    <property type="entry name" value="Cro/C1-type_HTH"/>
</dbReference>
<proteinExistence type="predicted"/>
<dbReference type="InterPro" id="IPR010982">
    <property type="entry name" value="Lambda_DNA-bd_dom_sf"/>
</dbReference>
<gene>
    <name evidence="2" type="ORF">ACFONL_07065</name>
</gene>
<accession>A0ABV7UEQ8</accession>
<dbReference type="SUPFAM" id="SSF47413">
    <property type="entry name" value="lambda repressor-like DNA-binding domains"/>
    <property type="match status" value="1"/>
</dbReference>
<dbReference type="Proteomes" id="UP001595704">
    <property type="component" value="Unassembled WGS sequence"/>
</dbReference>
<dbReference type="EMBL" id="JBHRYC010000027">
    <property type="protein sequence ID" value="MFC3637144.1"/>
    <property type="molecule type" value="Genomic_DNA"/>
</dbReference>
<protein>
    <submittedName>
        <fullName evidence="2">Helix-turn-helix domain-containing protein</fullName>
    </submittedName>
</protein>
<dbReference type="RefSeq" id="WP_191321098.1">
    <property type="nucleotide sequence ID" value="NZ_BNCG01000041.1"/>
</dbReference>
<dbReference type="CDD" id="cd00093">
    <property type="entry name" value="HTH_XRE"/>
    <property type="match status" value="2"/>
</dbReference>
<dbReference type="Gene3D" id="1.10.260.40">
    <property type="entry name" value="lambda repressor-like DNA-binding domains"/>
    <property type="match status" value="1"/>
</dbReference>
<organism evidence="2 3">
    <name type="scientific">Camelimonas fluminis</name>
    <dbReference type="NCBI Taxonomy" id="1576911"/>
    <lineage>
        <taxon>Bacteria</taxon>
        <taxon>Pseudomonadati</taxon>
        <taxon>Pseudomonadota</taxon>
        <taxon>Alphaproteobacteria</taxon>
        <taxon>Hyphomicrobiales</taxon>
        <taxon>Chelatococcaceae</taxon>
        <taxon>Camelimonas</taxon>
    </lineage>
</organism>
<evidence type="ECO:0000259" key="1">
    <source>
        <dbReference type="PROSITE" id="PS50943"/>
    </source>
</evidence>
<evidence type="ECO:0000313" key="3">
    <source>
        <dbReference type="Proteomes" id="UP001595704"/>
    </source>
</evidence>
<reference evidence="3" key="1">
    <citation type="journal article" date="2019" name="Int. J. Syst. Evol. Microbiol.">
        <title>The Global Catalogue of Microorganisms (GCM) 10K type strain sequencing project: providing services to taxonomists for standard genome sequencing and annotation.</title>
        <authorList>
            <consortium name="The Broad Institute Genomics Platform"/>
            <consortium name="The Broad Institute Genome Sequencing Center for Infectious Disease"/>
            <person name="Wu L."/>
            <person name="Ma J."/>
        </authorList>
    </citation>
    <scope>NUCLEOTIDE SEQUENCE [LARGE SCALE GENOMIC DNA]</scope>
    <source>
        <strain evidence="3">KCTC 42282</strain>
    </source>
</reference>
<keyword evidence="3" id="KW-1185">Reference proteome</keyword>